<organism evidence="1 2">
    <name type="scientific">Geobacillus thermopakistaniensis (strain MAS1)</name>
    <dbReference type="NCBI Taxonomy" id="1408282"/>
    <lineage>
        <taxon>Bacteria</taxon>
        <taxon>Bacillati</taxon>
        <taxon>Bacillota</taxon>
        <taxon>Bacilli</taxon>
        <taxon>Bacillales</taxon>
        <taxon>Anoxybacillaceae</taxon>
        <taxon>Geobacillus</taxon>
    </lineage>
</organism>
<dbReference type="EMBL" id="AYSF01000012">
    <property type="protein sequence ID" value="ESU73694.1"/>
    <property type="molecule type" value="Genomic_DNA"/>
</dbReference>
<keyword evidence="2" id="KW-1185">Reference proteome</keyword>
<protein>
    <submittedName>
        <fullName evidence="1">Uncharacterized protein</fullName>
    </submittedName>
</protein>
<reference evidence="1 2" key="1">
    <citation type="journal article" date="2014" name="Genome Announc.">
        <title>Draft Genome Sequence of Geobacillus thermopakistaniensis Strain MAS1.</title>
        <authorList>
            <person name="Siddiqui M.A."/>
            <person name="Rashid N."/>
            <person name="Ayyampalayam S."/>
            <person name="Whitman W.B."/>
        </authorList>
    </citation>
    <scope>NUCLEOTIDE SEQUENCE [LARGE SCALE GENOMIC DNA]</scope>
    <source>
        <strain evidence="1 2">MAS1</strain>
    </source>
</reference>
<gene>
    <name evidence="1" type="ORF">T260_01190</name>
</gene>
<evidence type="ECO:0000313" key="2">
    <source>
        <dbReference type="Proteomes" id="UP000018339"/>
    </source>
</evidence>
<comment type="caution">
    <text evidence="1">The sequence shown here is derived from an EMBL/GenBank/DDBJ whole genome shotgun (WGS) entry which is preliminary data.</text>
</comment>
<sequence length="45" mass="5167">MTVIRDIQLSIPSDINYFDHTVIVDYDTGETSPFTDYRQSKSAIL</sequence>
<accession>A0A7U9P992</accession>
<proteinExistence type="predicted"/>
<name>A0A7U9P992_GEOTM</name>
<evidence type="ECO:0000313" key="1">
    <source>
        <dbReference type="EMBL" id="ESU73694.1"/>
    </source>
</evidence>
<dbReference type="AlphaFoldDB" id="A0A7U9P992"/>
<dbReference type="Proteomes" id="UP000018339">
    <property type="component" value="Unassembled WGS sequence"/>
</dbReference>